<evidence type="ECO:0000256" key="8">
    <source>
        <dbReference type="PIRNR" id="PIRNR000194"/>
    </source>
</evidence>
<evidence type="ECO:0000256" key="3">
    <source>
        <dbReference type="ARBA" id="ARBA00012856"/>
    </source>
</evidence>
<protein>
    <recommendedName>
        <fullName evidence="3 8">Dihydrofolate reductase</fullName>
        <ecNumber evidence="3 8">1.5.1.3</ecNumber>
    </recommendedName>
</protein>
<evidence type="ECO:0000256" key="2">
    <source>
        <dbReference type="ARBA" id="ARBA00009539"/>
    </source>
</evidence>
<comment type="caution">
    <text evidence="10">The sequence shown here is derived from an EMBL/GenBank/DDBJ whole genome shotgun (WGS) entry which is preliminary data.</text>
</comment>
<keyword evidence="6 8" id="KW-0560">Oxidoreductase</keyword>
<dbReference type="GO" id="GO:0005829">
    <property type="term" value="C:cytosol"/>
    <property type="evidence" value="ECO:0007669"/>
    <property type="project" value="TreeGrafter"/>
</dbReference>
<dbReference type="InterPro" id="IPR001796">
    <property type="entry name" value="DHFR_dom"/>
</dbReference>
<evidence type="ECO:0000256" key="1">
    <source>
        <dbReference type="ARBA" id="ARBA00004903"/>
    </source>
</evidence>
<dbReference type="InterPro" id="IPR024072">
    <property type="entry name" value="DHFR-like_dom_sf"/>
</dbReference>
<feature type="domain" description="DHFR" evidence="9">
    <location>
        <begin position="1"/>
        <end position="164"/>
    </location>
</feature>
<dbReference type="SUPFAM" id="SSF53597">
    <property type="entry name" value="Dihydrofolate reductase-like"/>
    <property type="match status" value="1"/>
</dbReference>
<reference evidence="10 11" key="1">
    <citation type="journal article" date="2015" name="Nature">
        <title>rRNA introns, odd ribosomes, and small enigmatic genomes across a large radiation of phyla.</title>
        <authorList>
            <person name="Brown C.T."/>
            <person name="Hug L.A."/>
            <person name="Thomas B.C."/>
            <person name="Sharon I."/>
            <person name="Castelle C.J."/>
            <person name="Singh A."/>
            <person name="Wilkins M.J."/>
            <person name="Williams K.H."/>
            <person name="Banfield J.F."/>
        </authorList>
    </citation>
    <scope>NUCLEOTIDE SEQUENCE [LARGE SCALE GENOMIC DNA]</scope>
</reference>
<comment type="similarity">
    <text evidence="2 8">Belongs to the dihydrofolate reductase family.</text>
</comment>
<dbReference type="GO" id="GO:0004146">
    <property type="term" value="F:dihydrofolate reductase activity"/>
    <property type="evidence" value="ECO:0007669"/>
    <property type="project" value="UniProtKB-EC"/>
</dbReference>
<dbReference type="Pfam" id="PF00186">
    <property type="entry name" value="DHFR_1"/>
    <property type="match status" value="1"/>
</dbReference>
<dbReference type="PIRSF" id="PIRSF000194">
    <property type="entry name" value="DHFR"/>
    <property type="match status" value="1"/>
</dbReference>
<proteinExistence type="inferred from homology"/>
<name>A0A0F9YF65_9BACT</name>
<sequence length="165" mass="18936">MISIIAAIGKNNEIGKKNELLWNLPGDMKHFKETTAGHTVIMGQKTFESIGRPLPNRRNIVLTLDKNFKTTGVEIVYSLKELDELLKKTSTSKEENFVIGGGQIYKLFIDKADKLYITHVDASFPDADTFFPEIIPILFLENSREEHKKDKKNAYDYAFVTYDRF</sequence>
<dbReference type="UniPathway" id="UPA00077">
    <property type="reaction ID" value="UER00158"/>
</dbReference>
<dbReference type="Proteomes" id="UP000034934">
    <property type="component" value="Unassembled WGS sequence"/>
</dbReference>
<evidence type="ECO:0000313" key="10">
    <source>
        <dbReference type="EMBL" id="KKP30309.1"/>
    </source>
</evidence>
<organism evidence="10 11">
    <name type="scientific">Candidatus Nomurabacteria bacterium GW2011_GWF1_31_48</name>
    <dbReference type="NCBI Taxonomy" id="1618767"/>
    <lineage>
        <taxon>Bacteria</taxon>
        <taxon>Candidatus Nomuraibacteriota</taxon>
    </lineage>
</organism>
<dbReference type="PATRIC" id="fig|1618767.3.peg.386"/>
<dbReference type="GO" id="GO:0046452">
    <property type="term" value="P:dihydrofolate metabolic process"/>
    <property type="evidence" value="ECO:0007669"/>
    <property type="project" value="TreeGrafter"/>
</dbReference>
<evidence type="ECO:0000256" key="7">
    <source>
        <dbReference type="ARBA" id="ARBA00025067"/>
    </source>
</evidence>
<dbReference type="EC" id="1.5.1.3" evidence="3 8"/>
<comment type="pathway">
    <text evidence="1 8">Cofactor biosynthesis; tetrahydrofolate biosynthesis; 5,6,7,8-tetrahydrofolate from 7,8-dihydrofolate: step 1/1.</text>
</comment>
<comment type="catalytic activity">
    <reaction evidence="8">
        <text>(6S)-5,6,7,8-tetrahydrofolate + NADP(+) = 7,8-dihydrofolate + NADPH + H(+)</text>
        <dbReference type="Rhea" id="RHEA:15009"/>
        <dbReference type="ChEBI" id="CHEBI:15378"/>
        <dbReference type="ChEBI" id="CHEBI:57451"/>
        <dbReference type="ChEBI" id="CHEBI:57453"/>
        <dbReference type="ChEBI" id="CHEBI:57783"/>
        <dbReference type="ChEBI" id="CHEBI:58349"/>
        <dbReference type="EC" id="1.5.1.3"/>
    </reaction>
</comment>
<evidence type="ECO:0000313" key="11">
    <source>
        <dbReference type="Proteomes" id="UP000034934"/>
    </source>
</evidence>
<evidence type="ECO:0000256" key="6">
    <source>
        <dbReference type="ARBA" id="ARBA00023002"/>
    </source>
</evidence>
<gene>
    <name evidence="10" type="ORF">UR19_C0003G0145</name>
</gene>
<evidence type="ECO:0000259" key="9">
    <source>
        <dbReference type="PROSITE" id="PS51330"/>
    </source>
</evidence>
<dbReference type="GO" id="GO:0070401">
    <property type="term" value="F:NADP+ binding"/>
    <property type="evidence" value="ECO:0007669"/>
    <property type="project" value="UniProtKB-ARBA"/>
</dbReference>
<dbReference type="EMBL" id="LBOG01000003">
    <property type="protein sequence ID" value="KKP30309.1"/>
    <property type="molecule type" value="Genomic_DNA"/>
</dbReference>
<keyword evidence="4 8" id="KW-0554">One-carbon metabolism</keyword>
<evidence type="ECO:0000256" key="4">
    <source>
        <dbReference type="ARBA" id="ARBA00022563"/>
    </source>
</evidence>
<evidence type="ECO:0000256" key="5">
    <source>
        <dbReference type="ARBA" id="ARBA00022857"/>
    </source>
</evidence>
<accession>A0A0F9YF65</accession>
<dbReference type="GO" id="GO:0006730">
    <property type="term" value="P:one-carbon metabolic process"/>
    <property type="evidence" value="ECO:0007669"/>
    <property type="project" value="UniProtKB-KW"/>
</dbReference>
<dbReference type="FunFam" id="3.40.430.10:FF:000001">
    <property type="entry name" value="Dihydrofolate reductase"/>
    <property type="match status" value="1"/>
</dbReference>
<comment type="function">
    <text evidence="7 8">Key enzyme in folate metabolism. Catalyzes an essential reaction for de novo glycine and purine synthesis, and for DNA precursor synthesis.</text>
</comment>
<dbReference type="PANTHER" id="PTHR48069">
    <property type="entry name" value="DIHYDROFOLATE REDUCTASE"/>
    <property type="match status" value="1"/>
</dbReference>
<keyword evidence="5 8" id="KW-0521">NADP</keyword>
<dbReference type="GO" id="GO:0046655">
    <property type="term" value="P:folic acid metabolic process"/>
    <property type="evidence" value="ECO:0007669"/>
    <property type="project" value="TreeGrafter"/>
</dbReference>
<dbReference type="PRINTS" id="PR00070">
    <property type="entry name" value="DHFR"/>
</dbReference>
<dbReference type="AlphaFoldDB" id="A0A0F9YF65"/>
<dbReference type="PROSITE" id="PS51330">
    <property type="entry name" value="DHFR_2"/>
    <property type="match status" value="1"/>
</dbReference>
<dbReference type="GO" id="GO:0046654">
    <property type="term" value="P:tetrahydrofolate biosynthetic process"/>
    <property type="evidence" value="ECO:0007669"/>
    <property type="project" value="UniProtKB-UniPathway"/>
</dbReference>
<dbReference type="Gene3D" id="3.40.430.10">
    <property type="entry name" value="Dihydrofolate Reductase, subunit A"/>
    <property type="match status" value="1"/>
</dbReference>
<dbReference type="CDD" id="cd00209">
    <property type="entry name" value="DHFR"/>
    <property type="match status" value="1"/>
</dbReference>
<dbReference type="InterPro" id="IPR012259">
    <property type="entry name" value="DHFR"/>
</dbReference>
<dbReference type="PANTHER" id="PTHR48069:SF3">
    <property type="entry name" value="DIHYDROFOLATE REDUCTASE"/>
    <property type="match status" value="1"/>
</dbReference>